<feature type="transmembrane region" description="Helical" evidence="9">
    <location>
        <begin position="185"/>
        <end position="207"/>
    </location>
</feature>
<dbReference type="GO" id="GO:0005886">
    <property type="term" value="C:plasma membrane"/>
    <property type="evidence" value="ECO:0007669"/>
    <property type="project" value="TreeGrafter"/>
</dbReference>
<name>A0AAV2TN55_CALDB</name>
<gene>
    <name evidence="11" type="ORF">CDAUBV1_LOCUS12417</name>
</gene>
<evidence type="ECO:0000256" key="9">
    <source>
        <dbReference type="SAM" id="Phobius"/>
    </source>
</evidence>
<dbReference type="PANTHER" id="PTHR24243:SF233">
    <property type="entry name" value="THYROTROPIN-RELEASING HORMONE RECEPTOR"/>
    <property type="match status" value="1"/>
</dbReference>
<sequence length="456" mass="52551">MNGTNHTSVSNTSYAYLYTNLTEYFLKWYLPAVITTGFAGSAFCMFFLFHTQLFPKNMRIWLISICVGDFSILAMEGIWMLLKVWYAYDIRDINNPLCILHTTLSNYLFYWSAYVQCFLSVQRCYLILKPFRVKAKCLSVKNLLTCLAAVSLFLIIPVVPYPIYWRVINGDCDPLNERVFRLTTLLDLVFWGLIPFMLMATSTGIIWRNLLQRRAIFDHNGNYRSPLLSSSRTHGDISPKASTSSADLIVRTRAKSCVLNPKDTLAERRRTPIHIPPYYSLSVMGQRLENRVRTLDGTFRPGKRCPSDGNHVTLLLICMNFVYMASVYPLIIYFICLNFIFDELDRDIHRFIYYLFRSFCFLNACTNWIFYCLAGSKFRKQTRTILTMCCRKRSAALDFDLTVSNSSRSSSLAAKRFSCVPYAHVYAGPPLKEAGEEKSFSHEDMKLASNTESKHG</sequence>
<evidence type="ECO:0000256" key="8">
    <source>
        <dbReference type="SAM" id="MobiDB-lite"/>
    </source>
</evidence>
<evidence type="ECO:0000259" key="10">
    <source>
        <dbReference type="PROSITE" id="PS50262"/>
    </source>
</evidence>
<keyword evidence="6" id="KW-0675">Receptor</keyword>
<dbReference type="PANTHER" id="PTHR24243">
    <property type="entry name" value="G-PROTEIN COUPLED RECEPTOR"/>
    <property type="match status" value="1"/>
</dbReference>
<dbReference type="Pfam" id="PF00001">
    <property type="entry name" value="7tm_1"/>
    <property type="match status" value="1"/>
</dbReference>
<dbReference type="GO" id="GO:0004930">
    <property type="term" value="F:G protein-coupled receptor activity"/>
    <property type="evidence" value="ECO:0007669"/>
    <property type="project" value="UniProtKB-KW"/>
</dbReference>
<comment type="caution">
    <text evidence="11">The sequence shown here is derived from an EMBL/GenBank/DDBJ whole genome shotgun (WGS) entry which is preliminary data.</text>
</comment>
<dbReference type="InterPro" id="IPR017452">
    <property type="entry name" value="GPCR_Rhodpsn_7TM"/>
</dbReference>
<evidence type="ECO:0000256" key="3">
    <source>
        <dbReference type="ARBA" id="ARBA00022989"/>
    </source>
</evidence>
<feature type="transmembrane region" description="Helical" evidence="9">
    <location>
        <begin position="61"/>
        <end position="88"/>
    </location>
</feature>
<feature type="transmembrane region" description="Helical" evidence="9">
    <location>
        <begin position="108"/>
        <end position="128"/>
    </location>
</feature>
<evidence type="ECO:0000256" key="2">
    <source>
        <dbReference type="ARBA" id="ARBA00022692"/>
    </source>
</evidence>
<keyword evidence="5 9" id="KW-0472">Membrane</keyword>
<dbReference type="Proteomes" id="UP001497525">
    <property type="component" value="Unassembled WGS sequence"/>
</dbReference>
<keyword evidence="4" id="KW-0297">G-protein coupled receptor</keyword>
<dbReference type="Gene3D" id="1.20.1070.10">
    <property type="entry name" value="Rhodopsin 7-helix transmembrane proteins"/>
    <property type="match status" value="1"/>
</dbReference>
<feature type="transmembrane region" description="Helical" evidence="9">
    <location>
        <begin position="312"/>
        <end position="340"/>
    </location>
</feature>
<organism evidence="11 12">
    <name type="scientific">Calicophoron daubneyi</name>
    <name type="common">Rumen fluke</name>
    <name type="synonym">Paramphistomum daubneyi</name>
    <dbReference type="NCBI Taxonomy" id="300641"/>
    <lineage>
        <taxon>Eukaryota</taxon>
        <taxon>Metazoa</taxon>
        <taxon>Spiralia</taxon>
        <taxon>Lophotrochozoa</taxon>
        <taxon>Platyhelminthes</taxon>
        <taxon>Trematoda</taxon>
        <taxon>Digenea</taxon>
        <taxon>Plagiorchiida</taxon>
        <taxon>Pronocephalata</taxon>
        <taxon>Paramphistomoidea</taxon>
        <taxon>Paramphistomidae</taxon>
        <taxon>Calicophoron</taxon>
    </lineage>
</organism>
<evidence type="ECO:0000256" key="6">
    <source>
        <dbReference type="ARBA" id="ARBA00023170"/>
    </source>
</evidence>
<feature type="transmembrane region" description="Helical" evidence="9">
    <location>
        <begin position="352"/>
        <end position="374"/>
    </location>
</feature>
<reference evidence="11" key="1">
    <citation type="submission" date="2024-06" db="EMBL/GenBank/DDBJ databases">
        <authorList>
            <person name="Liu X."/>
            <person name="Lenzi L."/>
            <person name="Haldenby T S."/>
            <person name="Uol C."/>
        </authorList>
    </citation>
    <scope>NUCLEOTIDE SEQUENCE</scope>
</reference>
<evidence type="ECO:0000256" key="7">
    <source>
        <dbReference type="ARBA" id="ARBA00023224"/>
    </source>
</evidence>
<dbReference type="InterPro" id="IPR000276">
    <property type="entry name" value="GPCR_Rhodpsn"/>
</dbReference>
<evidence type="ECO:0000256" key="4">
    <source>
        <dbReference type="ARBA" id="ARBA00023040"/>
    </source>
</evidence>
<dbReference type="PROSITE" id="PS50262">
    <property type="entry name" value="G_PROTEIN_RECEP_F1_2"/>
    <property type="match status" value="1"/>
</dbReference>
<protein>
    <recommendedName>
        <fullName evidence="10">G-protein coupled receptors family 1 profile domain-containing protein</fullName>
    </recommendedName>
</protein>
<accession>A0AAV2TN55</accession>
<keyword evidence="3 9" id="KW-1133">Transmembrane helix</keyword>
<keyword evidence="7" id="KW-0807">Transducer</keyword>
<keyword evidence="2 9" id="KW-0812">Transmembrane</keyword>
<dbReference type="CDD" id="cd00637">
    <property type="entry name" value="7tm_classA_rhodopsin-like"/>
    <property type="match status" value="1"/>
</dbReference>
<feature type="transmembrane region" description="Helical" evidence="9">
    <location>
        <begin position="140"/>
        <end position="165"/>
    </location>
</feature>
<evidence type="ECO:0000256" key="1">
    <source>
        <dbReference type="ARBA" id="ARBA00004141"/>
    </source>
</evidence>
<comment type="subcellular location">
    <subcellularLocation>
        <location evidence="1">Membrane</location>
        <topology evidence="1">Multi-pass membrane protein</topology>
    </subcellularLocation>
</comment>
<feature type="region of interest" description="Disordered" evidence="8">
    <location>
        <begin position="434"/>
        <end position="456"/>
    </location>
</feature>
<evidence type="ECO:0000313" key="11">
    <source>
        <dbReference type="EMBL" id="CAL5137941.1"/>
    </source>
</evidence>
<proteinExistence type="predicted"/>
<feature type="domain" description="G-protein coupled receptors family 1 profile" evidence="10">
    <location>
        <begin position="40"/>
        <end position="371"/>
    </location>
</feature>
<feature type="transmembrane region" description="Helical" evidence="9">
    <location>
        <begin position="28"/>
        <end position="49"/>
    </location>
</feature>
<evidence type="ECO:0000256" key="5">
    <source>
        <dbReference type="ARBA" id="ARBA00023136"/>
    </source>
</evidence>
<evidence type="ECO:0000313" key="12">
    <source>
        <dbReference type="Proteomes" id="UP001497525"/>
    </source>
</evidence>
<dbReference type="EMBL" id="CAXLJL010000456">
    <property type="protein sequence ID" value="CAL5137941.1"/>
    <property type="molecule type" value="Genomic_DNA"/>
</dbReference>
<dbReference type="AlphaFoldDB" id="A0AAV2TN55"/>
<dbReference type="SUPFAM" id="SSF81321">
    <property type="entry name" value="Family A G protein-coupled receptor-like"/>
    <property type="match status" value="1"/>
</dbReference>